<evidence type="ECO:0000313" key="2">
    <source>
        <dbReference type="Proteomes" id="UP001057402"/>
    </source>
</evidence>
<accession>A0ACB9RK21</accession>
<dbReference type="EMBL" id="CM042883">
    <property type="protein sequence ID" value="KAI4378812.1"/>
    <property type="molecule type" value="Genomic_DNA"/>
</dbReference>
<comment type="caution">
    <text evidence="1">The sequence shown here is derived from an EMBL/GenBank/DDBJ whole genome shotgun (WGS) entry which is preliminary data.</text>
</comment>
<dbReference type="Proteomes" id="UP001057402">
    <property type="component" value="Chromosome 4"/>
</dbReference>
<proteinExistence type="predicted"/>
<protein>
    <submittedName>
        <fullName evidence="1">Uncharacterized protein</fullName>
    </submittedName>
</protein>
<evidence type="ECO:0000313" key="1">
    <source>
        <dbReference type="EMBL" id="KAI4378812.1"/>
    </source>
</evidence>
<name>A0ACB9RK21_9MYRT</name>
<gene>
    <name evidence="1" type="ORF">MLD38_016241</name>
</gene>
<organism evidence="1 2">
    <name type="scientific">Melastoma candidum</name>
    <dbReference type="NCBI Taxonomy" id="119954"/>
    <lineage>
        <taxon>Eukaryota</taxon>
        <taxon>Viridiplantae</taxon>
        <taxon>Streptophyta</taxon>
        <taxon>Embryophyta</taxon>
        <taxon>Tracheophyta</taxon>
        <taxon>Spermatophyta</taxon>
        <taxon>Magnoliopsida</taxon>
        <taxon>eudicotyledons</taxon>
        <taxon>Gunneridae</taxon>
        <taxon>Pentapetalae</taxon>
        <taxon>rosids</taxon>
        <taxon>malvids</taxon>
        <taxon>Myrtales</taxon>
        <taxon>Melastomataceae</taxon>
        <taxon>Melastomatoideae</taxon>
        <taxon>Melastomateae</taxon>
        <taxon>Melastoma</taxon>
    </lineage>
</organism>
<reference evidence="2" key="1">
    <citation type="journal article" date="2023" name="Front. Plant Sci.">
        <title>Chromosomal-level genome assembly of Melastoma candidum provides insights into trichome evolution.</title>
        <authorList>
            <person name="Zhong Y."/>
            <person name="Wu W."/>
            <person name="Sun C."/>
            <person name="Zou P."/>
            <person name="Liu Y."/>
            <person name="Dai S."/>
            <person name="Zhou R."/>
        </authorList>
    </citation>
    <scope>NUCLEOTIDE SEQUENCE [LARGE SCALE GENOMIC DNA]</scope>
</reference>
<sequence length="332" mass="37802">MDRSPEEMKNLGFIGIFKESFKIIWKYKGILSLITIASILPLAVIFLAEYHYSLYLEQKLRRDEHKFYDARNDSSEKHRLMDELSSVRIKLCVLNVVYYVVLLMFSLVSTSAVVYLVACVYTGKAVTFKKVTSVIPRVWKRLALTFFWVFIINIVYHLTTLGMYVTLFAIFGRSTAMSLTIVIAVFILHFAGFVYLCIIWYLGSVISVLEKNSGINAMAKARDLIKGKGKVVSFIFILLGLVYYGVSIPYEKLVALHWSPARVITIGLPCLLLLTGLFLVGLVVQSVIYFVCKSHHYEEIDKSALSEHLDAFLPGYIPLKESKDAQQQQVYV</sequence>
<keyword evidence="2" id="KW-1185">Reference proteome</keyword>